<organism evidence="1 2">
    <name type="scientific">Bacillus thuringiensis Sbt003</name>
    <dbReference type="NCBI Taxonomy" id="1235825"/>
    <lineage>
        <taxon>Bacteria</taxon>
        <taxon>Bacillati</taxon>
        <taxon>Bacillota</taxon>
        <taxon>Bacilli</taxon>
        <taxon>Bacillales</taxon>
        <taxon>Bacillaceae</taxon>
        <taxon>Bacillus</taxon>
        <taxon>Bacillus cereus group</taxon>
    </lineage>
</organism>
<dbReference type="AlphaFoldDB" id="A0A9X0JY19"/>
<protein>
    <submittedName>
        <fullName evidence="1">Uncharacterized protein</fullName>
    </submittedName>
</protein>
<dbReference type="Proteomes" id="UP000032407">
    <property type="component" value="Unassembled WGS sequence"/>
</dbReference>
<comment type="caution">
    <text evidence="1">The sequence shown here is derived from an EMBL/GenBank/DDBJ whole genome shotgun (WGS) entry which is preliminary data.</text>
</comment>
<evidence type="ECO:0000313" key="2">
    <source>
        <dbReference type="Proteomes" id="UP000032407"/>
    </source>
</evidence>
<proteinExistence type="predicted"/>
<name>A0A9X0JY19_BACTU</name>
<sequence length="64" mass="7481">MTKILKSCECNKTLFEMSMILLHEVIEVDSQCNVSYANKKSLCFNFMHIQNIAPKPFLKLSKIW</sequence>
<reference evidence="1 2" key="1">
    <citation type="journal article" date="2015" name="Sci. Rep.">
        <title>The expression and crystallization of Cry65Aa require two C-termini, revealing a novel evolutionary strategy of Bacillus thuringiensis Cry proteins.</title>
        <authorList>
            <person name="Peng D.H."/>
            <person name="Pang C.Y."/>
            <person name="Wu H."/>
            <person name="Huang Q."/>
            <person name="Zheng J.S."/>
            <person name="Sun M."/>
        </authorList>
    </citation>
    <scope>NUCLEOTIDE SEQUENCE [LARGE SCALE GENOMIC DNA]</scope>
    <source>
        <strain evidence="1 2">Sbt003</strain>
    </source>
</reference>
<evidence type="ECO:0000313" key="1">
    <source>
        <dbReference type="EMBL" id="KIU73324.1"/>
    </source>
</evidence>
<dbReference type="EMBL" id="AMYJ01000027">
    <property type="protein sequence ID" value="KIU73324.1"/>
    <property type="molecule type" value="Genomic_DNA"/>
</dbReference>
<accession>A0A9X0JY19</accession>
<gene>
    <name evidence="1" type="ORF">C797_18487</name>
</gene>